<accession>A0A8E2B449</accession>
<proteinExistence type="predicted"/>
<reference evidence="1 2" key="1">
    <citation type="submission" date="2016-07" db="EMBL/GenBank/DDBJ databases">
        <title>Draft genome of the white-rot fungus Obba rivulosa 3A-2.</title>
        <authorList>
            <consortium name="DOE Joint Genome Institute"/>
            <person name="Miettinen O."/>
            <person name="Riley R."/>
            <person name="Acob R."/>
            <person name="Barry K."/>
            <person name="Cullen D."/>
            <person name="De Vries R."/>
            <person name="Hainaut M."/>
            <person name="Hatakka A."/>
            <person name="Henrissat B."/>
            <person name="Hilden K."/>
            <person name="Kuo R."/>
            <person name="Labutti K."/>
            <person name="Lipzen A."/>
            <person name="Makela M.R."/>
            <person name="Sandor L."/>
            <person name="Spatafora J.W."/>
            <person name="Grigoriev I.V."/>
            <person name="Hibbett D.S."/>
        </authorList>
    </citation>
    <scope>NUCLEOTIDE SEQUENCE [LARGE SCALE GENOMIC DNA]</scope>
    <source>
        <strain evidence="1 2">3A-2</strain>
    </source>
</reference>
<dbReference type="Proteomes" id="UP000250043">
    <property type="component" value="Unassembled WGS sequence"/>
</dbReference>
<evidence type="ECO:0000313" key="2">
    <source>
        <dbReference type="Proteomes" id="UP000250043"/>
    </source>
</evidence>
<dbReference type="OrthoDB" id="2800661at2759"/>
<dbReference type="EMBL" id="KV722375">
    <property type="protein sequence ID" value="OCH92032.1"/>
    <property type="molecule type" value="Genomic_DNA"/>
</dbReference>
<evidence type="ECO:0000313" key="1">
    <source>
        <dbReference type="EMBL" id="OCH92032.1"/>
    </source>
</evidence>
<gene>
    <name evidence="1" type="ORF">OBBRIDRAFT_479630</name>
</gene>
<keyword evidence="2" id="KW-1185">Reference proteome</keyword>
<sequence>MELAMAEPTDILRHLPKWMSRSGVGYQPGGLPVEIWYLVIFFIEDPRMLFVCAFTCKILAARVFQMLVDGRDKYPRRPDGLLDMHQMYRYMRINPLVCYILTSLSIPTHSMSKFIYECTGKLRNLERLEVHSSAERSPQTLPFLRLPLFKAASRFPKITSLHLYNIVFYNYCDFSRLVCLFPALCKLIVVNISWQRGEGYPLSEGPFTQHPYLQDITVC</sequence>
<organism evidence="1 2">
    <name type="scientific">Obba rivulosa</name>
    <dbReference type="NCBI Taxonomy" id="1052685"/>
    <lineage>
        <taxon>Eukaryota</taxon>
        <taxon>Fungi</taxon>
        <taxon>Dikarya</taxon>
        <taxon>Basidiomycota</taxon>
        <taxon>Agaricomycotina</taxon>
        <taxon>Agaricomycetes</taxon>
        <taxon>Polyporales</taxon>
        <taxon>Gelatoporiaceae</taxon>
        <taxon>Obba</taxon>
    </lineage>
</organism>
<dbReference type="AlphaFoldDB" id="A0A8E2B449"/>
<name>A0A8E2B449_9APHY</name>
<protein>
    <submittedName>
        <fullName evidence="1">Uncharacterized protein</fullName>
    </submittedName>
</protein>